<proteinExistence type="predicted"/>
<dbReference type="GeneID" id="18162727"/>
<sequence>MNSATVTLPFTAAQSGGAVVGGLCEGMPGHFALAADVHSMQMGLPGPGPGKSVSYGRFSA</sequence>
<dbReference type="VEuPathDB" id="FungiDB:CCM_00693"/>
<dbReference type="HOGENOM" id="CLU_2941625_0_0_1"/>
<dbReference type="InParanoid" id="G3J5H7"/>
<accession>G3J5H7</accession>
<evidence type="ECO:0000313" key="2">
    <source>
        <dbReference type="Proteomes" id="UP000001610"/>
    </source>
</evidence>
<name>G3J5H7_CORMM</name>
<reference evidence="1 2" key="1">
    <citation type="journal article" date="2011" name="Genome Biol.">
        <title>Genome sequence of the insect pathogenic fungus Cordyceps militaris, a valued traditional Chinese medicine.</title>
        <authorList>
            <person name="Zheng P."/>
            <person name="Xia Y."/>
            <person name="Xiao G."/>
            <person name="Xiong C."/>
            <person name="Hu X."/>
            <person name="Zhang S."/>
            <person name="Zheng H."/>
            <person name="Huang Y."/>
            <person name="Zhou Y."/>
            <person name="Wang S."/>
            <person name="Zhao G.P."/>
            <person name="Liu X."/>
            <person name="St Leger R.J."/>
            <person name="Wang C."/>
        </authorList>
    </citation>
    <scope>NUCLEOTIDE SEQUENCE [LARGE SCALE GENOMIC DNA]</scope>
    <source>
        <strain evidence="1 2">CM01</strain>
    </source>
</reference>
<dbReference type="KEGG" id="cmt:CCM_00693"/>
<dbReference type="Proteomes" id="UP000001610">
    <property type="component" value="Unassembled WGS sequence"/>
</dbReference>
<evidence type="ECO:0000313" key="1">
    <source>
        <dbReference type="EMBL" id="EGX96038.1"/>
    </source>
</evidence>
<organism evidence="1 2">
    <name type="scientific">Cordyceps militaris (strain CM01)</name>
    <name type="common">Caterpillar fungus</name>
    <dbReference type="NCBI Taxonomy" id="983644"/>
    <lineage>
        <taxon>Eukaryota</taxon>
        <taxon>Fungi</taxon>
        <taxon>Dikarya</taxon>
        <taxon>Ascomycota</taxon>
        <taxon>Pezizomycotina</taxon>
        <taxon>Sordariomycetes</taxon>
        <taxon>Hypocreomycetidae</taxon>
        <taxon>Hypocreales</taxon>
        <taxon>Cordycipitaceae</taxon>
        <taxon>Cordyceps</taxon>
    </lineage>
</organism>
<gene>
    <name evidence="1" type="ORF">CCM_00693</name>
</gene>
<dbReference type="EMBL" id="JH126399">
    <property type="protein sequence ID" value="EGX96038.1"/>
    <property type="molecule type" value="Genomic_DNA"/>
</dbReference>
<dbReference type="RefSeq" id="XP_006665915.1">
    <property type="nucleotide sequence ID" value="XM_006665852.1"/>
</dbReference>
<keyword evidence="2" id="KW-1185">Reference proteome</keyword>
<protein>
    <submittedName>
        <fullName evidence="1">Uncharacterized protein</fullName>
    </submittedName>
</protein>
<dbReference type="AlphaFoldDB" id="G3J5H7"/>